<dbReference type="Proteomes" id="UP001152799">
    <property type="component" value="Chromosome 5"/>
</dbReference>
<evidence type="ECO:0000256" key="1">
    <source>
        <dbReference type="ARBA" id="ARBA00022723"/>
    </source>
</evidence>
<dbReference type="GO" id="GO:0003677">
    <property type="term" value="F:DNA binding"/>
    <property type="evidence" value="ECO:0007669"/>
    <property type="project" value="UniProtKB-UniRule"/>
</dbReference>
<evidence type="ECO:0000256" key="2">
    <source>
        <dbReference type="ARBA" id="ARBA00022771"/>
    </source>
</evidence>
<accession>A0A9N9MUY6</accession>
<dbReference type="Pfam" id="PF05485">
    <property type="entry name" value="THAP"/>
    <property type="match status" value="1"/>
</dbReference>
<evidence type="ECO:0000259" key="7">
    <source>
        <dbReference type="PROSITE" id="PS50950"/>
    </source>
</evidence>
<organism evidence="8 9">
    <name type="scientific">Ceutorhynchus assimilis</name>
    <name type="common">cabbage seed weevil</name>
    <dbReference type="NCBI Taxonomy" id="467358"/>
    <lineage>
        <taxon>Eukaryota</taxon>
        <taxon>Metazoa</taxon>
        <taxon>Ecdysozoa</taxon>
        <taxon>Arthropoda</taxon>
        <taxon>Hexapoda</taxon>
        <taxon>Insecta</taxon>
        <taxon>Pterygota</taxon>
        <taxon>Neoptera</taxon>
        <taxon>Endopterygota</taxon>
        <taxon>Coleoptera</taxon>
        <taxon>Polyphaga</taxon>
        <taxon>Cucujiformia</taxon>
        <taxon>Curculionidae</taxon>
        <taxon>Ceutorhynchinae</taxon>
        <taxon>Ceutorhynchus</taxon>
    </lineage>
</organism>
<protein>
    <recommendedName>
        <fullName evidence="7">THAP-type domain-containing protein</fullName>
    </recommendedName>
</protein>
<feature type="region of interest" description="Disordered" evidence="6">
    <location>
        <begin position="135"/>
        <end position="158"/>
    </location>
</feature>
<evidence type="ECO:0000313" key="9">
    <source>
        <dbReference type="Proteomes" id="UP001152799"/>
    </source>
</evidence>
<feature type="compositionally biased region" description="Low complexity" evidence="6">
    <location>
        <begin position="183"/>
        <end position="200"/>
    </location>
</feature>
<reference evidence="8" key="1">
    <citation type="submission" date="2022-01" db="EMBL/GenBank/DDBJ databases">
        <authorList>
            <person name="King R."/>
        </authorList>
    </citation>
    <scope>NUCLEOTIDE SEQUENCE</scope>
</reference>
<gene>
    <name evidence="8" type="ORF">CEUTPL_LOCUS10080</name>
</gene>
<evidence type="ECO:0000256" key="3">
    <source>
        <dbReference type="ARBA" id="ARBA00022833"/>
    </source>
</evidence>
<feature type="compositionally biased region" description="Low complexity" evidence="6">
    <location>
        <begin position="142"/>
        <end position="153"/>
    </location>
</feature>
<keyword evidence="9" id="KW-1185">Reference proteome</keyword>
<evidence type="ECO:0000313" key="8">
    <source>
        <dbReference type="EMBL" id="CAG9769575.1"/>
    </source>
</evidence>
<evidence type="ECO:0000256" key="6">
    <source>
        <dbReference type="SAM" id="MobiDB-lite"/>
    </source>
</evidence>
<dbReference type="PROSITE" id="PS50950">
    <property type="entry name" value="ZF_THAP"/>
    <property type="match status" value="1"/>
</dbReference>
<dbReference type="InterPro" id="IPR006612">
    <property type="entry name" value="THAP_Znf"/>
</dbReference>
<dbReference type="OrthoDB" id="6781410at2759"/>
<name>A0A9N9MUY6_9CUCU</name>
<dbReference type="InterPro" id="IPR052224">
    <property type="entry name" value="THAP_domain_protein"/>
</dbReference>
<sequence>MPGCAAVHCNNSAKKGFLMKRFPRDPERRKQWLVNTKRGNWTPTDYSFLCEIHFDPEMWEKTREDGSRKLKVNAVPTLFSFSLPKNPRKPPASPAVKKLLLPRKVKSSPGKAMAAVERMIVADIEVNFGGDHNTTDSVLPISQPSSSQNNQQQAKSTNDPLVTANIEVNFGGDHNTSDSVLPIIQPSTSQNNQQQATSINDPVVIKSLSSQSTTSSEENGFNQRIL</sequence>
<dbReference type="EMBL" id="OU892281">
    <property type="protein sequence ID" value="CAG9769575.1"/>
    <property type="molecule type" value="Genomic_DNA"/>
</dbReference>
<proteinExistence type="predicted"/>
<keyword evidence="1" id="KW-0479">Metal-binding</keyword>
<dbReference type="SMART" id="SM00692">
    <property type="entry name" value="DM3"/>
    <property type="match status" value="1"/>
</dbReference>
<keyword evidence="3" id="KW-0862">Zinc</keyword>
<dbReference type="PANTHER" id="PTHR46927">
    <property type="entry name" value="AGAP005574-PA"/>
    <property type="match status" value="1"/>
</dbReference>
<feature type="domain" description="THAP-type" evidence="7">
    <location>
        <begin position="1"/>
        <end position="79"/>
    </location>
</feature>
<dbReference type="GO" id="GO:0008270">
    <property type="term" value="F:zinc ion binding"/>
    <property type="evidence" value="ECO:0007669"/>
    <property type="project" value="UniProtKB-KW"/>
</dbReference>
<feature type="region of interest" description="Disordered" evidence="6">
    <location>
        <begin position="177"/>
        <end position="200"/>
    </location>
</feature>
<evidence type="ECO:0000256" key="5">
    <source>
        <dbReference type="PROSITE-ProRule" id="PRU00309"/>
    </source>
</evidence>
<keyword evidence="4 5" id="KW-0238">DNA-binding</keyword>
<dbReference type="AlphaFoldDB" id="A0A9N9MUY6"/>
<keyword evidence="2 5" id="KW-0863">Zinc-finger</keyword>
<dbReference type="SMART" id="SM00980">
    <property type="entry name" value="THAP"/>
    <property type="match status" value="1"/>
</dbReference>
<evidence type="ECO:0000256" key="4">
    <source>
        <dbReference type="ARBA" id="ARBA00023125"/>
    </source>
</evidence>
<dbReference type="SUPFAM" id="SSF57716">
    <property type="entry name" value="Glucocorticoid receptor-like (DNA-binding domain)"/>
    <property type="match status" value="1"/>
</dbReference>
<dbReference type="PANTHER" id="PTHR46927:SF3">
    <property type="entry name" value="THAP-TYPE DOMAIN-CONTAINING PROTEIN"/>
    <property type="match status" value="1"/>
</dbReference>